<dbReference type="EnsemblMetazoa" id="G6255.1">
    <property type="protein sequence ID" value="G6255.1:cds"/>
    <property type="gene ID" value="G6255"/>
</dbReference>
<dbReference type="PROSITE" id="PS50801">
    <property type="entry name" value="STAS"/>
    <property type="match status" value="1"/>
</dbReference>
<keyword evidence="2 5" id="KW-0812">Transmembrane</keyword>
<dbReference type="GO" id="GO:0016020">
    <property type="term" value="C:membrane"/>
    <property type="evidence" value="ECO:0007669"/>
    <property type="project" value="UniProtKB-SubCell"/>
</dbReference>
<accession>A0A8W8NL95</accession>
<evidence type="ECO:0000256" key="3">
    <source>
        <dbReference type="ARBA" id="ARBA00022989"/>
    </source>
</evidence>
<feature type="domain" description="STAS" evidence="6">
    <location>
        <begin position="355"/>
        <end position="586"/>
    </location>
</feature>
<sequence>MNLSLFSGLILIFMGMFRLGFITFYFSESFFSGFTSGAAVHIATSQMPALLGIHVKRYSGAFKIVYTYKDIFKNITSVNLATLVISIICIIILCVVKECINERFKHKLKIPIPTELIIVIVATLVSFLSNLKEVFDVDVVGTIPNTIPAPVLPDMTDVPLYLGDCFVVAILIFSNTIAMAKICAKKHNYELNDNQEIYAYGICNFASSFFKCFPSAVAPPRSMILSSMNAKTTISGLFSALLMLLVIVAISELFYSLPKAALASIILVALKGLFVQMSDARRYWMINKYDFIIWLCTITSVVFIDIDFGLGIGLAVSLLTIVFQSQRASALRLMKYNSNFRNIRGIKKLFSLSPIKIFVYKSSIFFANAEIFRKKLYSSTVNPRKFMKLLNKKYENTPTEGGNDSAPKRTGLPLQKISTVTTENGLNNNNQPDSVFSSVSFEESSSSNHLYSNQADFDAGNFLNKESVFVGLPPPEHVLSLTSIDTLDSLDTVDSGFDEISNPKQLLAEYKRTRVIILDMACVNYIDASGTNLLVHVHKEYSKLGIRLLLSGLSERVHVTMKHSAAFDVIPKDDVFPDLADAMAFAEELVVQPSEPAQTTPTRSVSFTDEEAVEESYVVHL</sequence>
<dbReference type="InterPro" id="IPR002645">
    <property type="entry name" value="STAS_dom"/>
</dbReference>
<dbReference type="Pfam" id="PF01740">
    <property type="entry name" value="STAS"/>
    <property type="match status" value="1"/>
</dbReference>
<evidence type="ECO:0000256" key="4">
    <source>
        <dbReference type="ARBA" id="ARBA00023136"/>
    </source>
</evidence>
<dbReference type="Proteomes" id="UP000005408">
    <property type="component" value="Unassembled WGS sequence"/>
</dbReference>
<organism evidence="7 8">
    <name type="scientific">Magallana gigas</name>
    <name type="common">Pacific oyster</name>
    <name type="synonym">Crassostrea gigas</name>
    <dbReference type="NCBI Taxonomy" id="29159"/>
    <lineage>
        <taxon>Eukaryota</taxon>
        <taxon>Metazoa</taxon>
        <taxon>Spiralia</taxon>
        <taxon>Lophotrochozoa</taxon>
        <taxon>Mollusca</taxon>
        <taxon>Bivalvia</taxon>
        <taxon>Autobranchia</taxon>
        <taxon>Pteriomorphia</taxon>
        <taxon>Ostreida</taxon>
        <taxon>Ostreoidea</taxon>
        <taxon>Ostreidae</taxon>
        <taxon>Magallana</taxon>
    </lineage>
</organism>
<evidence type="ECO:0000256" key="1">
    <source>
        <dbReference type="ARBA" id="ARBA00004141"/>
    </source>
</evidence>
<feature type="transmembrane region" description="Helical" evidence="5">
    <location>
        <begin position="291"/>
        <end position="323"/>
    </location>
</feature>
<dbReference type="EnsemblMetazoa" id="G6255.2">
    <property type="protein sequence ID" value="G6255.2:cds"/>
    <property type="gene ID" value="G6255"/>
</dbReference>
<feature type="transmembrane region" description="Helical" evidence="5">
    <location>
        <begin position="261"/>
        <end position="279"/>
    </location>
</feature>
<feature type="transmembrane region" description="Helical" evidence="5">
    <location>
        <begin position="6"/>
        <end position="26"/>
    </location>
</feature>
<keyword evidence="4 5" id="KW-0472">Membrane</keyword>
<dbReference type="InterPro" id="IPR001902">
    <property type="entry name" value="SLC26A/SulP_fam"/>
</dbReference>
<dbReference type="CDD" id="cd07042">
    <property type="entry name" value="STAS_SulP_like_sulfate_transporter"/>
    <property type="match status" value="1"/>
</dbReference>
<dbReference type="AlphaFoldDB" id="A0A8W8NL95"/>
<keyword evidence="8" id="KW-1185">Reference proteome</keyword>
<evidence type="ECO:0000256" key="5">
    <source>
        <dbReference type="SAM" id="Phobius"/>
    </source>
</evidence>
<dbReference type="EnsemblMetazoa" id="G6255.3">
    <property type="protein sequence ID" value="G6255.3:cds"/>
    <property type="gene ID" value="G6255"/>
</dbReference>
<feature type="transmembrane region" description="Helical" evidence="5">
    <location>
        <begin position="108"/>
        <end position="128"/>
    </location>
</feature>
<dbReference type="InterPro" id="IPR036513">
    <property type="entry name" value="STAS_dom_sf"/>
</dbReference>
<evidence type="ECO:0000256" key="2">
    <source>
        <dbReference type="ARBA" id="ARBA00022692"/>
    </source>
</evidence>
<dbReference type="Pfam" id="PF00916">
    <property type="entry name" value="Sulfate_transp"/>
    <property type="match status" value="1"/>
</dbReference>
<comment type="subcellular location">
    <subcellularLocation>
        <location evidence="1">Membrane</location>
        <topology evidence="1">Multi-pass membrane protein</topology>
    </subcellularLocation>
</comment>
<feature type="transmembrane region" description="Helical" evidence="5">
    <location>
        <begin position="160"/>
        <end position="180"/>
    </location>
</feature>
<evidence type="ECO:0000313" key="7">
    <source>
        <dbReference type="EnsemblMetazoa" id="G6255.3:cds"/>
    </source>
</evidence>
<protein>
    <recommendedName>
        <fullName evidence="6">STAS domain-containing protein</fullName>
    </recommendedName>
</protein>
<reference evidence="7" key="1">
    <citation type="submission" date="2022-08" db="UniProtKB">
        <authorList>
            <consortium name="EnsemblMetazoa"/>
        </authorList>
    </citation>
    <scope>IDENTIFICATION</scope>
    <source>
        <strain evidence="7">05x7-T-G4-1.051#20</strain>
    </source>
</reference>
<dbReference type="InterPro" id="IPR011547">
    <property type="entry name" value="SLC26A/SulP_dom"/>
</dbReference>
<dbReference type="GO" id="GO:0055085">
    <property type="term" value="P:transmembrane transport"/>
    <property type="evidence" value="ECO:0007669"/>
    <property type="project" value="InterPro"/>
</dbReference>
<name>A0A8W8NL95_MAGGI</name>
<feature type="transmembrane region" description="Helical" evidence="5">
    <location>
        <begin position="75"/>
        <end position="96"/>
    </location>
</feature>
<keyword evidence="3 5" id="KW-1133">Transmembrane helix</keyword>
<dbReference type="PANTHER" id="PTHR11814">
    <property type="entry name" value="SULFATE TRANSPORTER"/>
    <property type="match status" value="1"/>
</dbReference>
<proteinExistence type="predicted"/>
<evidence type="ECO:0000259" key="6">
    <source>
        <dbReference type="PROSITE" id="PS50801"/>
    </source>
</evidence>
<dbReference type="Gene3D" id="3.30.750.24">
    <property type="entry name" value="STAS domain"/>
    <property type="match status" value="1"/>
</dbReference>
<evidence type="ECO:0000313" key="8">
    <source>
        <dbReference type="Proteomes" id="UP000005408"/>
    </source>
</evidence>
<feature type="transmembrane region" description="Helical" evidence="5">
    <location>
        <begin position="233"/>
        <end position="255"/>
    </location>
</feature>
<dbReference type="SUPFAM" id="SSF52091">
    <property type="entry name" value="SpoIIaa-like"/>
    <property type="match status" value="1"/>
</dbReference>